<proteinExistence type="predicted"/>
<dbReference type="EMBL" id="WHNY01000064">
    <property type="protein sequence ID" value="NOU66556.1"/>
    <property type="molecule type" value="Genomic_DNA"/>
</dbReference>
<accession>A0ABX1XEW4</accession>
<dbReference type="InterPro" id="IPR007569">
    <property type="entry name" value="DUF559"/>
</dbReference>
<name>A0ABX1XEW4_9BACL</name>
<evidence type="ECO:0000313" key="2">
    <source>
        <dbReference type="EMBL" id="NOU66556.1"/>
    </source>
</evidence>
<feature type="domain" description="DUF559" evidence="1">
    <location>
        <begin position="68"/>
        <end position="135"/>
    </location>
</feature>
<reference evidence="2 3" key="1">
    <citation type="submission" date="2019-10" db="EMBL/GenBank/DDBJ databases">
        <title>Description of Paenibacillus humi sp. nov.</title>
        <authorList>
            <person name="Carlier A."/>
            <person name="Qi S."/>
        </authorList>
    </citation>
    <scope>NUCLEOTIDE SEQUENCE [LARGE SCALE GENOMIC DNA]</scope>
    <source>
        <strain evidence="2 3">LMG 31461</strain>
    </source>
</reference>
<evidence type="ECO:0000259" key="1">
    <source>
        <dbReference type="Pfam" id="PF04480"/>
    </source>
</evidence>
<comment type="caution">
    <text evidence="2">The sequence shown here is derived from an EMBL/GenBank/DDBJ whole genome shotgun (WGS) entry which is preliminary data.</text>
</comment>
<sequence>MSVFDTSYEAFIQEHTRKRKGERLRRLLEGHGHAERLFLKQVWWRALGEFLYLHPEFEVKDFRDGTRYIDFAYMRQGLKLAIEIDGYATHASEISRTQFSDGLIRQNHLMIDGWKVLRFSYDDVKNRPRMCEQIILQFIGKYFSEQHKEQDQYGELRIIEQTICRLALSHGKAISPRHVSEHLQFGIKKSRNILHQMKEKQLLVPAVEGQQRIRCYHLHPRVAAQMVR</sequence>
<protein>
    <submittedName>
        <fullName evidence="2">DUF559 domain-containing protein</fullName>
    </submittedName>
</protein>
<evidence type="ECO:0000313" key="3">
    <source>
        <dbReference type="Proteomes" id="UP000653578"/>
    </source>
</evidence>
<organism evidence="2 3">
    <name type="scientific">Paenibacillus plantarum</name>
    <dbReference type="NCBI Taxonomy" id="2654975"/>
    <lineage>
        <taxon>Bacteria</taxon>
        <taxon>Bacillati</taxon>
        <taxon>Bacillota</taxon>
        <taxon>Bacilli</taxon>
        <taxon>Bacillales</taxon>
        <taxon>Paenibacillaceae</taxon>
        <taxon>Paenibacillus</taxon>
    </lineage>
</organism>
<dbReference type="Proteomes" id="UP000653578">
    <property type="component" value="Unassembled WGS sequence"/>
</dbReference>
<dbReference type="RefSeq" id="WP_171633004.1">
    <property type="nucleotide sequence ID" value="NZ_WHNY01000064.1"/>
</dbReference>
<dbReference type="Pfam" id="PF04480">
    <property type="entry name" value="DUF559"/>
    <property type="match status" value="1"/>
</dbReference>
<gene>
    <name evidence="2" type="ORF">GC096_21160</name>
</gene>
<keyword evidence="3" id="KW-1185">Reference proteome</keyword>
<dbReference type="Gene3D" id="3.40.960.10">
    <property type="entry name" value="VSR Endonuclease"/>
    <property type="match status" value="1"/>
</dbReference>